<feature type="compositionally biased region" description="Basic and acidic residues" evidence="1">
    <location>
        <begin position="160"/>
        <end position="172"/>
    </location>
</feature>
<feature type="compositionally biased region" description="Basic residues" evidence="1">
    <location>
        <begin position="556"/>
        <end position="569"/>
    </location>
</feature>
<feature type="region of interest" description="Disordered" evidence="1">
    <location>
        <begin position="750"/>
        <end position="815"/>
    </location>
</feature>
<evidence type="ECO:0000313" key="2">
    <source>
        <dbReference type="EMBL" id="KAJ3441531.1"/>
    </source>
</evidence>
<evidence type="ECO:0000256" key="1">
    <source>
        <dbReference type="SAM" id="MobiDB-lite"/>
    </source>
</evidence>
<feature type="region of interest" description="Disordered" evidence="1">
    <location>
        <begin position="135"/>
        <end position="231"/>
    </location>
</feature>
<organism evidence="2 3">
    <name type="scientific">Anaeramoeba flamelloides</name>
    <dbReference type="NCBI Taxonomy" id="1746091"/>
    <lineage>
        <taxon>Eukaryota</taxon>
        <taxon>Metamonada</taxon>
        <taxon>Anaeramoebidae</taxon>
        <taxon>Anaeramoeba</taxon>
    </lineage>
</organism>
<dbReference type="GO" id="GO:0034044">
    <property type="term" value="C:exomer complex"/>
    <property type="evidence" value="ECO:0007669"/>
    <property type="project" value="UniProtKB-ARBA"/>
</dbReference>
<dbReference type="PANTHER" id="PTHR31975:SF1">
    <property type="entry name" value="BUD SITE SELECTION PROTEIN 7-RELATED"/>
    <property type="match status" value="1"/>
</dbReference>
<dbReference type="GO" id="GO:0006893">
    <property type="term" value="P:Golgi to plasma membrane transport"/>
    <property type="evidence" value="ECO:0007669"/>
    <property type="project" value="TreeGrafter"/>
</dbReference>
<feature type="compositionally biased region" description="Low complexity" evidence="1">
    <location>
        <begin position="452"/>
        <end position="482"/>
    </location>
</feature>
<feature type="region of interest" description="Disordered" evidence="1">
    <location>
        <begin position="683"/>
        <end position="736"/>
    </location>
</feature>
<feature type="compositionally biased region" description="Acidic residues" evidence="1">
    <location>
        <begin position="205"/>
        <end position="217"/>
    </location>
</feature>
<feature type="compositionally biased region" description="Polar residues" evidence="1">
    <location>
        <begin position="781"/>
        <end position="790"/>
    </location>
</feature>
<name>A0AAV7ZKD1_9EUKA</name>
<dbReference type="Gene3D" id="1.25.40.10">
    <property type="entry name" value="Tetratricopeptide repeat domain"/>
    <property type="match status" value="2"/>
</dbReference>
<dbReference type="EMBL" id="JANTQA010000029">
    <property type="protein sequence ID" value="KAJ3441531.1"/>
    <property type="molecule type" value="Genomic_DNA"/>
</dbReference>
<sequence>MEYLSNTCECVEEELYQTIRVRDYQTRNLTKGLGPHDLFHLIKTQPHQKKKKNQVAKIGFYHFVKGLNVSSLSSVASYFGRILRSQVPCDRKRNRWDIISGSFRCYNAFSRVDLVVTYSQNGKFQTKFLKRIRGRNNSHFRKNKKTLGDNSGNTYNDQNQMKETEQEQEKVNNNKKKKKKKQKHRKNNLKEKEKKKEIDLNRSSDEDELIQEQEQENENEKKEENDKDNEEIEGSEILWAETQVSSWLRSVLFPKDFRKLKSIKRIQDFDLTNEKHLLSSITKIFKKSKYLGCSSVRGVSTLSDNYLIDGLLKYFFSSYRYTYGIKILRVLAKKEPGLLRCVAKGYRKLGKLEKALQVIRTGLIKKPSLIKMKVELIKILVALRKFKRALYEIDELQTLAPFIPESWLIDAKTSLIDKNFHRMFLALSKIPWSNTAIPNKCNNENKNENENENGNGNRFESENENYNNNNNKTTTTTTNNNNSSLDDNQNRQNEKNSNTQEQKIQNEKNNRIMYLNRAKIDHYFVYPNPIRITRPPKLNFNQNIYNLQLNSNSSNKNKKKKRKKNKNKNKSINDFNAIYLDLFYKNRNNNIILKGIAIQIYTLLSQFIKKVGWERFEELHKEVFHENIRDAARKKRSYYDRFGVIISNEEHQNFEKSLLNEPSYDESEIIENEKKTQQLFHNNQEEETDDLQSSSEINSSVNTGDSGGSISTDTKYDNGSYSGNSSSGTNYKVKRKVKKKKKLLQGYLADLESEDNNSDQFERGENPPRNGLRIGNKHDLSSQISRGSVCNNETNNNNKKQKKKLKPIQRSGGGGLLKRKALEPMMIPHWMCYREPHWLSDISEQIHYDLKTFHVIKFGDENGKKNSSNETRTEKEWLDVGMLALKLGEIQKAHDAFLLATTNGDLKSPILINFNNRAIIIKLIELLSKNGQFIKALELSNLLLHFQDQKQSEEQLLSQKSLTIFFSILKQLIFKIVFQKGMSFMDDFIENFAYTKRLINTRNDLNKSNRKKRSKSTRRKKKRLSPKKKIHEEIILFVQLANQLKVDGYQK</sequence>
<dbReference type="PANTHER" id="PTHR31975">
    <property type="entry name" value="BUD SITE SELECTION PROTEIN 7-RELATED"/>
    <property type="match status" value="1"/>
</dbReference>
<protein>
    <submittedName>
        <fullName evidence="2">Bud site selection protein 7-related</fullName>
    </submittedName>
</protein>
<feature type="region of interest" description="Disordered" evidence="1">
    <location>
        <begin position="1004"/>
        <end position="1027"/>
    </location>
</feature>
<dbReference type="InterPro" id="IPR011990">
    <property type="entry name" value="TPR-like_helical_dom_sf"/>
</dbReference>
<feature type="compositionally biased region" description="Polar residues" evidence="1">
    <location>
        <begin position="148"/>
        <end position="159"/>
    </location>
</feature>
<proteinExistence type="predicted"/>
<feature type="region of interest" description="Disordered" evidence="1">
    <location>
        <begin position="436"/>
        <end position="509"/>
    </location>
</feature>
<comment type="caution">
    <text evidence="2">The sequence shown here is derived from an EMBL/GenBank/DDBJ whole genome shotgun (WGS) entry which is preliminary data.</text>
</comment>
<reference evidence="2" key="1">
    <citation type="submission" date="2022-08" db="EMBL/GenBank/DDBJ databases">
        <title>Novel sulphate-reducing endosymbionts in the free-living metamonad Anaeramoeba.</title>
        <authorList>
            <person name="Jerlstrom-Hultqvist J."/>
            <person name="Cepicka I."/>
            <person name="Gallot-Lavallee L."/>
            <person name="Salas-Leiva D."/>
            <person name="Curtis B.A."/>
            <person name="Zahonova K."/>
            <person name="Pipaliya S."/>
            <person name="Dacks J."/>
            <person name="Roger A.J."/>
        </authorList>
    </citation>
    <scope>NUCLEOTIDE SEQUENCE</scope>
    <source>
        <strain evidence="2">Busselton2</strain>
    </source>
</reference>
<feature type="compositionally biased region" description="Basic residues" evidence="1">
    <location>
        <begin position="1008"/>
        <end position="1027"/>
    </location>
</feature>
<feature type="compositionally biased region" description="Polar residues" evidence="1">
    <location>
        <begin position="691"/>
        <end position="713"/>
    </location>
</feature>
<dbReference type="AlphaFoldDB" id="A0AAV7ZKD1"/>
<feature type="compositionally biased region" description="Basic residues" evidence="1">
    <location>
        <begin position="135"/>
        <end position="145"/>
    </location>
</feature>
<dbReference type="Pfam" id="PF09295">
    <property type="entry name" value="ChAPs"/>
    <property type="match status" value="1"/>
</dbReference>
<dbReference type="Proteomes" id="UP001146793">
    <property type="component" value="Unassembled WGS sequence"/>
</dbReference>
<feature type="compositionally biased region" description="Low complexity" evidence="1">
    <location>
        <begin position="717"/>
        <end position="731"/>
    </location>
</feature>
<feature type="region of interest" description="Disordered" evidence="1">
    <location>
        <begin position="549"/>
        <end position="569"/>
    </location>
</feature>
<accession>A0AAV7ZKD1</accession>
<feature type="compositionally biased region" description="Basic and acidic residues" evidence="1">
    <location>
        <begin position="188"/>
        <end position="204"/>
    </location>
</feature>
<gene>
    <name evidence="2" type="ORF">M0812_13544</name>
</gene>
<feature type="compositionally biased region" description="Basic residues" evidence="1">
    <location>
        <begin position="173"/>
        <end position="187"/>
    </location>
</feature>
<evidence type="ECO:0000313" key="3">
    <source>
        <dbReference type="Proteomes" id="UP001146793"/>
    </source>
</evidence>
<dbReference type="InterPro" id="IPR015374">
    <property type="entry name" value="ChAPs"/>
</dbReference>